<evidence type="ECO:0000313" key="1">
    <source>
        <dbReference type="EMBL" id="GEA35106.1"/>
    </source>
</evidence>
<dbReference type="Proteomes" id="UP000315200">
    <property type="component" value="Unassembled WGS sequence"/>
</dbReference>
<sequence>MKLAEFLNALLEQIRSGKGYQIHLNSGNLEASSKRYTGVEFGELYFTECSSLNEGKILCFGNMSRNPVGQKDDGTNIFPMEINSSLFIDMTKVDTIEDLKDFEDWFMFPSTRVINIYMLPENGRIDGNRNVVTIGFME</sequence>
<accession>A0A1I2TGC2</accession>
<evidence type="ECO:0000313" key="2">
    <source>
        <dbReference type="Proteomes" id="UP000315200"/>
    </source>
</evidence>
<protein>
    <submittedName>
        <fullName evidence="1">Uncharacterized protein</fullName>
    </submittedName>
</protein>
<comment type="caution">
    <text evidence="1">The sequence shown here is derived from an EMBL/GenBank/DDBJ whole genome shotgun (WGS) entry which is preliminary data.</text>
</comment>
<dbReference type="RefSeq" id="WP_074925449.1">
    <property type="nucleotide sequence ID" value="NZ_BJLB01000001.1"/>
</dbReference>
<gene>
    <name evidence="1" type="ORF">Ccl03g_08190</name>
</gene>
<dbReference type="AlphaFoldDB" id="A0A1I2TGC2"/>
<dbReference type="EMBL" id="BJLB01000001">
    <property type="protein sequence ID" value="GEA35106.1"/>
    <property type="molecule type" value="Genomic_DNA"/>
</dbReference>
<reference evidence="1 2" key="1">
    <citation type="submission" date="2019-06" db="EMBL/GenBank/DDBJ databases">
        <title>Draft genome sequence of [Clostridium] clostridioforme NBRC 113352.</title>
        <authorList>
            <person name="Miura T."/>
            <person name="Furukawa M."/>
            <person name="Shimamura M."/>
            <person name="Ohyama Y."/>
            <person name="Yamazoe A."/>
            <person name="Kawasaki H."/>
        </authorList>
    </citation>
    <scope>NUCLEOTIDE SEQUENCE [LARGE SCALE GENOMIC DNA]</scope>
    <source>
        <strain evidence="1 2">NBRC 113352</strain>
    </source>
</reference>
<organism evidence="1 2">
    <name type="scientific">Enterocloster clostridioformis</name>
    <dbReference type="NCBI Taxonomy" id="1531"/>
    <lineage>
        <taxon>Bacteria</taxon>
        <taxon>Bacillati</taxon>
        <taxon>Bacillota</taxon>
        <taxon>Clostridia</taxon>
        <taxon>Lachnospirales</taxon>
        <taxon>Lachnospiraceae</taxon>
        <taxon>Enterocloster</taxon>
    </lineage>
</organism>
<proteinExistence type="predicted"/>
<name>A0A1I2TGC2_9FIRM</name>